<dbReference type="Proteomes" id="UP000664521">
    <property type="component" value="Unassembled WGS sequence"/>
</dbReference>
<dbReference type="OrthoDB" id="5321879at2759"/>
<comment type="caution">
    <text evidence="1">The sequence shown here is derived from an EMBL/GenBank/DDBJ whole genome shotgun (WGS) entry which is preliminary data.</text>
</comment>
<organism evidence="1 2">
    <name type="scientific">Heterodermia speciosa</name>
    <dbReference type="NCBI Taxonomy" id="116794"/>
    <lineage>
        <taxon>Eukaryota</taxon>
        <taxon>Fungi</taxon>
        <taxon>Dikarya</taxon>
        <taxon>Ascomycota</taxon>
        <taxon>Pezizomycotina</taxon>
        <taxon>Lecanoromycetes</taxon>
        <taxon>OSLEUM clade</taxon>
        <taxon>Lecanoromycetidae</taxon>
        <taxon>Caliciales</taxon>
        <taxon>Physciaceae</taxon>
        <taxon>Heterodermia</taxon>
    </lineage>
</organism>
<proteinExistence type="predicted"/>
<sequence length="183" mass="19486">MVGARPIHNACTPPKLCEGLSNLPANTTRSKSECRYGAAGGSDTISQQITSAPGCQYIVEYVPPPFLISPILIRTNQNRATVTCDYYNSTKYGTHVVFRVTLDYTIVIPQQLSCPACSSQDQPGCGNYPYPSYKIVSGTVVGPASGSGTLKVLVSQPTESVAVSPFLITALRMITPGTDGYTK</sequence>
<dbReference type="AlphaFoldDB" id="A0A8H3EGI6"/>
<dbReference type="EMBL" id="CAJPDS010000002">
    <property type="protein sequence ID" value="CAF9904183.1"/>
    <property type="molecule type" value="Genomic_DNA"/>
</dbReference>
<evidence type="ECO:0000313" key="2">
    <source>
        <dbReference type="Proteomes" id="UP000664521"/>
    </source>
</evidence>
<accession>A0A8H3EGI6</accession>
<keyword evidence="2" id="KW-1185">Reference proteome</keyword>
<evidence type="ECO:0000313" key="1">
    <source>
        <dbReference type="EMBL" id="CAF9904183.1"/>
    </source>
</evidence>
<reference evidence="1" key="1">
    <citation type="submission" date="2021-03" db="EMBL/GenBank/DDBJ databases">
        <authorList>
            <person name="Tagirdzhanova G."/>
        </authorList>
    </citation>
    <scope>NUCLEOTIDE SEQUENCE</scope>
</reference>
<gene>
    <name evidence="1" type="ORF">HETSPECPRED_003403</name>
</gene>
<protein>
    <submittedName>
        <fullName evidence="1">Uncharacterized protein</fullName>
    </submittedName>
</protein>
<name>A0A8H3EGI6_9LECA</name>